<sequence length="403" mass="44626">MGNLKLTPWICTFLSLATLFVGIYSLADLGAPTFNCPNLMGPSSTNPTNVHSIRPGDIKIVAALGDSLTAANGAGAPKGDAVAVLLQYRGLAFQGGGDKTLDEHVTVPNVLRKFNPNIFGYANGICSSDVWRQARLNLGYPGAESGDLIGQAHQLVQLMQTHSEIDIQNDWKLINIFIGGNDICAYCHDKNTTGPHSPKAFEQNLRTTIDILKQYLPKTIISLTGMFNMKMLRMVDKNQIFCETLHVFECPCEQDSGFTDQEIADVCIGYMKAEQDMQDKGYYESDDFTLVIQPFFEDDIIPPKNVIIQPFFEDDIIPPKNADGTVNLDFFAPDCFHFSQFGHAAVGKYLWNSIMQPVGQKATKTNLSSYDFDLQCPDPNCPFIRTTKNSQNCAQYMTPAKIM</sequence>
<organism evidence="1 2">
    <name type="scientific">Panagrolaimus sp. JU765</name>
    <dbReference type="NCBI Taxonomy" id="591449"/>
    <lineage>
        <taxon>Eukaryota</taxon>
        <taxon>Metazoa</taxon>
        <taxon>Ecdysozoa</taxon>
        <taxon>Nematoda</taxon>
        <taxon>Chromadorea</taxon>
        <taxon>Rhabditida</taxon>
        <taxon>Tylenchina</taxon>
        <taxon>Panagrolaimomorpha</taxon>
        <taxon>Panagrolaimoidea</taxon>
        <taxon>Panagrolaimidae</taxon>
        <taxon>Panagrolaimus</taxon>
    </lineage>
</organism>
<name>A0AC34Q8T1_9BILA</name>
<dbReference type="Proteomes" id="UP000887576">
    <property type="component" value="Unplaced"/>
</dbReference>
<accession>A0AC34Q8T1</accession>
<evidence type="ECO:0000313" key="1">
    <source>
        <dbReference type="Proteomes" id="UP000887576"/>
    </source>
</evidence>
<dbReference type="WBParaSite" id="JU765_v2.g14060.t2">
    <property type="protein sequence ID" value="JU765_v2.g14060.t2"/>
    <property type="gene ID" value="JU765_v2.g14060"/>
</dbReference>
<proteinExistence type="predicted"/>
<evidence type="ECO:0000313" key="2">
    <source>
        <dbReference type="WBParaSite" id="JU765_v2.g14060.t2"/>
    </source>
</evidence>
<protein>
    <submittedName>
        <fullName evidence="2">Lipase_GDSL domain-containing protein</fullName>
    </submittedName>
</protein>
<reference evidence="2" key="1">
    <citation type="submission" date="2022-11" db="UniProtKB">
        <authorList>
            <consortium name="WormBaseParasite"/>
        </authorList>
    </citation>
    <scope>IDENTIFICATION</scope>
</reference>